<dbReference type="EMBL" id="LQOY01000150">
    <property type="protein sequence ID" value="ORV79448.1"/>
    <property type="molecule type" value="Genomic_DNA"/>
</dbReference>
<dbReference type="Proteomes" id="UP000093757">
    <property type="component" value="Unassembled WGS sequence"/>
</dbReference>
<evidence type="ECO:0000259" key="1">
    <source>
        <dbReference type="Pfam" id="PF01272"/>
    </source>
</evidence>
<evidence type="ECO:0000313" key="5">
    <source>
        <dbReference type="Proteomes" id="UP000193928"/>
    </source>
</evidence>
<dbReference type="InterPro" id="IPR018151">
    <property type="entry name" value="TF_GreA/GreB_CS"/>
</dbReference>
<dbReference type="Proteomes" id="UP000193928">
    <property type="component" value="Unassembled WGS sequence"/>
</dbReference>
<gene>
    <name evidence="2" type="ORF">A9W98_11105</name>
    <name evidence="3" type="ORF">AWC08_30855</name>
</gene>
<proteinExistence type="predicted"/>
<protein>
    <recommendedName>
        <fullName evidence="1">Transcription elongation factor GreA/GreB C-terminal domain-containing protein</fullName>
    </recommendedName>
</protein>
<evidence type="ECO:0000313" key="4">
    <source>
        <dbReference type="Proteomes" id="UP000093757"/>
    </source>
</evidence>
<accession>A0A1A6BLE3</accession>
<dbReference type="EMBL" id="MAEM01000095">
    <property type="protein sequence ID" value="OBS03172.1"/>
    <property type="molecule type" value="Genomic_DNA"/>
</dbReference>
<sequence length="83" mass="8828">MVVTIRHDATGNTETFLLGRRFGEGADLPVYSTLSPIGRAVLGARPGERRTAMIPHDTRPISMTLLSAVPYPGPTVAGRQAAL</sequence>
<dbReference type="AlphaFoldDB" id="A0A1A6BLE3"/>
<evidence type="ECO:0000313" key="2">
    <source>
        <dbReference type="EMBL" id="OBS03172.1"/>
    </source>
</evidence>
<dbReference type="GO" id="GO:0003677">
    <property type="term" value="F:DNA binding"/>
    <property type="evidence" value="ECO:0007669"/>
    <property type="project" value="InterPro"/>
</dbReference>
<reference evidence="3 5" key="1">
    <citation type="submission" date="2016-01" db="EMBL/GenBank/DDBJ databases">
        <title>The new phylogeny of the genus Mycobacterium.</title>
        <authorList>
            <person name="Tarcisio F."/>
            <person name="Conor M."/>
            <person name="Antonella G."/>
            <person name="Elisabetta G."/>
            <person name="Giulia F.S."/>
            <person name="Sara T."/>
            <person name="Anna F."/>
            <person name="Clotilde B."/>
            <person name="Roberto B."/>
            <person name="Veronica D.S."/>
            <person name="Fabio R."/>
            <person name="Monica P."/>
            <person name="Olivier J."/>
            <person name="Enrico T."/>
            <person name="Nicola S."/>
        </authorList>
    </citation>
    <scope>NUCLEOTIDE SEQUENCE [LARGE SCALE GENOMIC DNA]</scope>
    <source>
        <strain evidence="3 5">DSM 44160</strain>
    </source>
</reference>
<evidence type="ECO:0000313" key="3">
    <source>
        <dbReference type="EMBL" id="ORV79448.1"/>
    </source>
</evidence>
<name>A0A1A6BLE3_MYCGO</name>
<dbReference type="PROSITE" id="PS00830">
    <property type="entry name" value="GREAB_2"/>
    <property type="match status" value="1"/>
</dbReference>
<comment type="caution">
    <text evidence="2">The sequence shown here is derived from an EMBL/GenBank/DDBJ whole genome shotgun (WGS) entry which is preliminary data.</text>
</comment>
<dbReference type="InterPro" id="IPR001437">
    <property type="entry name" value="Tscrpt_elong_fac_GreA/B_C"/>
</dbReference>
<reference evidence="2 4" key="2">
    <citation type="submission" date="2016-06" db="EMBL/GenBank/DDBJ databases">
        <authorList>
            <person name="Kjaerup R.B."/>
            <person name="Dalgaard T.S."/>
            <person name="Juul-Madsen H.R."/>
        </authorList>
    </citation>
    <scope>NUCLEOTIDE SEQUENCE [LARGE SCALE GENOMIC DNA]</scope>
    <source>
        <strain evidence="2 4">1245752.6</strain>
    </source>
</reference>
<organism evidence="2 4">
    <name type="scientific">Mycobacterium gordonae</name>
    <dbReference type="NCBI Taxonomy" id="1778"/>
    <lineage>
        <taxon>Bacteria</taxon>
        <taxon>Bacillati</taxon>
        <taxon>Actinomycetota</taxon>
        <taxon>Actinomycetes</taxon>
        <taxon>Mycobacteriales</taxon>
        <taxon>Mycobacteriaceae</taxon>
        <taxon>Mycobacterium</taxon>
    </lineage>
</organism>
<dbReference type="Pfam" id="PF01272">
    <property type="entry name" value="GreA_GreB"/>
    <property type="match status" value="1"/>
</dbReference>
<keyword evidence="5" id="KW-1185">Reference proteome</keyword>
<dbReference type="InterPro" id="IPR036953">
    <property type="entry name" value="GreA/GreB_C_sf"/>
</dbReference>
<feature type="domain" description="Transcription elongation factor GreA/GreB C-terminal" evidence="1">
    <location>
        <begin position="2"/>
        <end position="57"/>
    </location>
</feature>
<dbReference type="Gene3D" id="3.10.50.30">
    <property type="entry name" value="Transcription elongation factor, GreA/GreB, C-terminal domain"/>
    <property type="match status" value="1"/>
</dbReference>
<dbReference type="GO" id="GO:0032784">
    <property type="term" value="P:regulation of DNA-templated transcription elongation"/>
    <property type="evidence" value="ECO:0007669"/>
    <property type="project" value="InterPro"/>
</dbReference>
<dbReference type="SUPFAM" id="SSF54534">
    <property type="entry name" value="FKBP-like"/>
    <property type="match status" value="1"/>
</dbReference>